<evidence type="ECO:0000313" key="2">
    <source>
        <dbReference type="Proteomes" id="UP000664163"/>
    </source>
</evidence>
<organism evidence="1 2">
    <name type="scientific">[Muricauda] lutisoli</name>
    <dbReference type="NCBI Taxonomy" id="2816035"/>
    <lineage>
        <taxon>Bacteria</taxon>
        <taxon>Pseudomonadati</taxon>
        <taxon>Bacteroidota</taxon>
        <taxon>Flavobacteriia</taxon>
        <taxon>Flavobacteriales</taxon>
        <taxon>Flavobacteriaceae</taxon>
        <taxon>Allomuricauda</taxon>
    </lineage>
</organism>
<dbReference type="RefSeq" id="WP_207070506.1">
    <property type="nucleotide sequence ID" value="NZ_JAFLND010000001.1"/>
</dbReference>
<name>A0ABS3EVA7_9FLAO</name>
<comment type="caution">
    <text evidence="1">The sequence shown here is derived from an EMBL/GenBank/DDBJ whole genome shotgun (WGS) entry which is preliminary data.</text>
</comment>
<reference evidence="1 2" key="1">
    <citation type="submission" date="2021-03" db="EMBL/GenBank/DDBJ databases">
        <title>Muricauda sp. CAU 1631 isolated from Incheon.</title>
        <authorList>
            <person name="Kim W."/>
        </authorList>
    </citation>
    <scope>NUCLEOTIDE SEQUENCE [LARGE SCALE GENOMIC DNA]</scope>
    <source>
        <strain evidence="1 2">CAU 1631</strain>
    </source>
</reference>
<protein>
    <submittedName>
        <fullName evidence="1">Uncharacterized protein</fullName>
    </submittedName>
</protein>
<evidence type="ECO:0000313" key="1">
    <source>
        <dbReference type="EMBL" id="MBO0330083.1"/>
    </source>
</evidence>
<proteinExistence type="predicted"/>
<gene>
    <name evidence="1" type="ORF">J0X13_05945</name>
</gene>
<dbReference type="Proteomes" id="UP000664163">
    <property type="component" value="Unassembled WGS sequence"/>
</dbReference>
<dbReference type="EMBL" id="JAFLND010000001">
    <property type="protein sequence ID" value="MBO0330083.1"/>
    <property type="molecule type" value="Genomic_DNA"/>
</dbReference>
<accession>A0ABS3EVA7</accession>
<sequence length="108" mass="12513">MDKAKWAIKLQSVEVIEFLNQTGIVIEGFGKDIQINEVQISKKQVKELIPEITNIEIEKVLNPIIEKRNFTFSDQKWVRYVSLDELRLFLETIGEPMNIPASNIIELV</sequence>
<keyword evidence="2" id="KW-1185">Reference proteome</keyword>